<dbReference type="InterPro" id="IPR013783">
    <property type="entry name" value="Ig-like_fold"/>
</dbReference>
<accession>F2UTQ5</accession>
<dbReference type="KEGG" id="sre:PTSG_11516"/>
<evidence type="ECO:0000313" key="3">
    <source>
        <dbReference type="Proteomes" id="UP000007799"/>
    </source>
</evidence>
<keyword evidence="1" id="KW-0732">Signal</keyword>
<dbReference type="SUPFAM" id="SSF48726">
    <property type="entry name" value="Immunoglobulin"/>
    <property type="match status" value="1"/>
</dbReference>
<sequence length="125" mass="13119">MAGGRCWKPLLLALLVAALCCEQVLAFSVSPATTTVSELSQVVLQGMNPPEDATYAFQWLHDGAPLDPDVNPSAASQVLVIETILANEAGTYVLRATATNGNAVVDSSPATVMVNFAPRILQQPP</sequence>
<dbReference type="AlphaFoldDB" id="F2UTQ5"/>
<reference evidence="2" key="1">
    <citation type="submission" date="2009-08" db="EMBL/GenBank/DDBJ databases">
        <title>Annotation of Salpingoeca rosetta.</title>
        <authorList>
            <consortium name="The Broad Institute Genome Sequencing Platform"/>
            <person name="Russ C."/>
            <person name="Cuomo C."/>
            <person name="Burger G."/>
            <person name="Gray M.W."/>
            <person name="Holland P.W.H."/>
            <person name="King N."/>
            <person name="Lang F.B.F."/>
            <person name="Roger A.J."/>
            <person name="Ruiz-Trillo I."/>
            <person name="Young S.K."/>
            <person name="Zeng Q."/>
            <person name="Gargeya S."/>
            <person name="Alvarado L."/>
            <person name="Berlin A."/>
            <person name="Chapman S.B."/>
            <person name="Chen Z."/>
            <person name="Freedman E."/>
            <person name="Gellesch M."/>
            <person name="Goldberg J."/>
            <person name="Griggs A."/>
            <person name="Gujja S."/>
            <person name="Heilman E."/>
            <person name="Heiman D."/>
            <person name="Howarth C."/>
            <person name="Mehta T."/>
            <person name="Neiman D."/>
            <person name="Pearson M."/>
            <person name="Roberts A."/>
            <person name="Saif S."/>
            <person name="Shea T."/>
            <person name="Shenoy N."/>
            <person name="Sisk P."/>
            <person name="Stolte C."/>
            <person name="Sykes S."/>
            <person name="White J."/>
            <person name="Yandava C."/>
            <person name="Haas B."/>
            <person name="Nusbaum C."/>
            <person name="Birren B."/>
        </authorList>
    </citation>
    <scope>NUCLEOTIDE SEQUENCE [LARGE SCALE GENOMIC DNA]</scope>
    <source>
        <strain evidence="2">ATCC 50818</strain>
    </source>
</reference>
<dbReference type="InParanoid" id="F2UTQ5"/>
<protein>
    <recommendedName>
        <fullName evidence="4">Ig-like domain-containing protein</fullName>
    </recommendedName>
</protein>
<dbReference type="GeneID" id="16067967"/>
<name>F2UTQ5_SALR5</name>
<dbReference type="EMBL" id="GL833096">
    <property type="protein sequence ID" value="EGD74418.1"/>
    <property type="molecule type" value="Genomic_DNA"/>
</dbReference>
<dbReference type="InterPro" id="IPR036179">
    <property type="entry name" value="Ig-like_dom_sf"/>
</dbReference>
<keyword evidence="3" id="KW-1185">Reference proteome</keyword>
<dbReference type="Gene3D" id="2.60.40.10">
    <property type="entry name" value="Immunoglobulins"/>
    <property type="match status" value="1"/>
</dbReference>
<evidence type="ECO:0000256" key="1">
    <source>
        <dbReference type="SAM" id="SignalP"/>
    </source>
</evidence>
<evidence type="ECO:0008006" key="4">
    <source>
        <dbReference type="Google" id="ProtNLM"/>
    </source>
</evidence>
<proteinExistence type="predicted"/>
<gene>
    <name evidence="2" type="ORF">PTSG_11516</name>
</gene>
<organism evidence="3">
    <name type="scientific">Salpingoeca rosetta (strain ATCC 50818 / BSB-021)</name>
    <dbReference type="NCBI Taxonomy" id="946362"/>
    <lineage>
        <taxon>Eukaryota</taxon>
        <taxon>Choanoflagellata</taxon>
        <taxon>Craspedida</taxon>
        <taxon>Salpingoecidae</taxon>
        <taxon>Salpingoeca</taxon>
    </lineage>
</organism>
<dbReference type="Proteomes" id="UP000007799">
    <property type="component" value="Unassembled WGS sequence"/>
</dbReference>
<feature type="chain" id="PRO_5003288040" description="Ig-like domain-containing protein" evidence="1">
    <location>
        <begin position="27"/>
        <end position="125"/>
    </location>
</feature>
<evidence type="ECO:0000313" key="2">
    <source>
        <dbReference type="EMBL" id="EGD74418.1"/>
    </source>
</evidence>
<dbReference type="RefSeq" id="XP_004987448.1">
    <property type="nucleotide sequence ID" value="XM_004987391.1"/>
</dbReference>
<feature type="signal peptide" evidence="1">
    <location>
        <begin position="1"/>
        <end position="26"/>
    </location>
</feature>